<dbReference type="EMBL" id="JADFTS010000002">
    <property type="protein sequence ID" value="KAF9619939.1"/>
    <property type="molecule type" value="Genomic_DNA"/>
</dbReference>
<dbReference type="Pfam" id="PF10551">
    <property type="entry name" value="MULE"/>
    <property type="match status" value="1"/>
</dbReference>
<sequence>MKYGFGEIFKLRNYFTLRAAFVVESEDRDTRLQSKKLYMEFSVIGVFCYNGGVFLCFSHDAKENLIETDGDLRSLACYCYGMKIATVEIKVNVCMSSISSCSGASTSSSSGSSSYLIGGEVVGHKTYESDFWWRNFDCGVGQRFVLGALEFRCKLIEYSIVSGYKYELIKNDNFRVTAVCQKKNELNCQWCIHSWESCGYFEIKKINLTHTCGFVVKDYDHPPLTSYLVKTHILDFAKDKPDLTFGDIIVLYTREYGLSISRYIAYAGKKLALKELYGDVMLSYNDLLWYTEELKRRDPGNIVELEVSKESGKFERVFVAFESNIHCFKFCSPMVYLDGTFLKFDYKGCLLATTAKNGDQGLFSLAIGVVDIENDSNWYWFLDMFKKAFGYEWRYTFLSDRHHGLLVNIPIVFPDSYHSFCLWHMENNLRTCLSKSCGMTKVLVALFKKCTYAATHEKFEEHMAEFKEIGGDALSNFLNRAPYEYWANAYFCGARYGEMCSSLAECFNSWINKERHLPITAMLDGIRMKIAFAWRMECKNWKSFLCPKIEAKLLERTEKARSVIVTKSDDHVFEVDTEKHKHWVNLLRRDCTCNKLGIDGFPCHTYSHGITTISRNEICSDGFDEVRILPPDVKKPSGRPRVKRIESAGVIRYIAHKCRKCDSIDRHHRKNCQGKTVDVLTTE</sequence>
<dbReference type="AlphaFoldDB" id="A0A835IMF9"/>
<dbReference type="InterPro" id="IPR018289">
    <property type="entry name" value="MULE_transposase_dom"/>
</dbReference>
<name>A0A835IMF9_9MAGN</name>
<reference evidence="3 4" key="1">
    <citation type="submission" date="2020-10" db="EMBL/GenBank/DDBJ databases">
        <title>The Coptis chinensis genome and diversification of protoberbering-type alkaloids.</title>
        <authorList>
            <person name="Wang B."/>
            <person name="Shu S."/>
            <person name="Song C."/>
            <person name="Liu Y."/>
        </authorList>
    </citation>
    <scope>NUCLEOTIDE SEQUENCE [LARGE SCALE GENOMIC DNA]</scope>
    <source>
        <strain evidence="3">HL-2020</strain>
        <tissue evidence="3">Leaf</tissue>
    </source>
</reference>
<evidence type="ECO:0000259" key="2">
    <source>
        <dbReference type="Pfam" id="PF10551"/>
    </source>
</evidence>
<feature type="domain" description="Transposase MuDR plant" evidence="1">
    <location>
        <begin position="136"/>
        <end position="194"/>
    </location>
</feature>
<protein>
    <submittedName>
        <fullName evidence="3">Uncharacterized protein</fullName>
    </submittedName>
</protein>
<dbReference type="OrthoDB" id="1844242at2759"/>
<dbReference type="Proteomes" id="UP000631114">
    <property type="component" value="Unassembled WGS sequence"/>
</dbReference>
<dbReference type="PANTHER" id="PTHR31973:SF187">
    <property type="entry name" value="MUTATOR TRANSPOSASE MUDRA PROTEIN"/>
    <property type="match status" value="1"/>
</dbReference>
<gene>
    <name evidence="3" type="ORF">IFM89_010555</name>
</gene>
<comment type="caution">
    <text evidence="3">The sequence shown here is derived from an EMBL/GenBank/DDBJ whole genome shotgun (WGS) entry which is preliminary data.</text>
</comment>
<dbReference type="PANTHER" id="PTHR31973">
    <property type="entry name" value="POLYPROTEIN, PUTATIVE-RELATED"/>
    <property type="match status" value="1"/>
</dbReference>
<evidence type="ECO:0000313" key="3">
    <source>
        <dbReference type="EMBL" id="KAF9619939.1"/>
    </source>
</evidence>
<dbReference type="Pfam" id="PF03108">
    <property type="entry name" value="DBD_Tnp_Mut"/>
    <property type="match status" value="1"/>
</dbReference>
<keyword evidence="4" id="KW-1185">Reference proteome</keyword>
<evidence type="ECO:0000313" key="4">
    <source>
        <dbReference type="Proteomes" id="UP000631114"/>
    </source>
</evidence>
<organism evidence="3 4">
    <name type="scientific">Coptis chinensis</name>
    <dbReference type="NCBI Taxonomy" id="261450"/>
    <lineage>
        <taxon>Eukaryota</taxon>
        <taxon>Viridiplantae</taxon>
        <taxon>Streptophyta</taxon>
        <taxon>Embryophyta</taxon>
        <taxon>Tracheophyta</taxon>
        <taxon>Spermatophyta</taxon>
        <taxon>Magnoliopsida</taxon>
        <taxon>Ranunculales</taxon>
        <taxon>Ranunculaceae</taxon>
        <taxon>Coptidoideae</taxon>
        <taxon>Coptis</taxon>
    </lineage>
</organism>
<accession>A0A835IMF9</accession>
<proteinExistence type="predicted"/>
<feature type="domain" description="MULE transposase" evidence="2">
    <location>
        <begin position="335"/>
        <end position="427"/>
    </location>
</feature>
<dbReference type="InterPro" id="IPR004332">
    <property type="entry name" value="Transposase_MuDR"/>
</dbReference>
<evidence type="ECO:0000259" key="1">
    <source>
        <dbReference type="Pfam" id="PF03108"/>
    </source>
</evidence>